<proteinExistence type="predicted"/>
<sequence>MNERMKPRLLRRVKSGMTELRFLIKGPSLYLPFHWRRERTAAIRNPPLVSAPQNGLVYVENSIPPGIETGDGSHSVVGNATDAGDDENVVYLDFPDPRLCSQRPGHEKFDGHYYYLSWRDPTFDHFLSWLEGRNFCRRMCMDLVSLETPEENLFVTGLFESAASQGVTNSTWTSGLVCNFPGCEAEELQPARENGWFWSGSGVRISAKGSPTGFTDWSTVGGAGSGQPDDLEGEENCIALFGPTVYGDPDGHPHWHDVSCHTDRDVVCEDDPKLIEYVKTNYDISFQRK</sequence>
<dbReference type="EMBL" id="CAJPEV010000411">
    <property type="protein sequence ID" value="CAG0884988.1"/>
    <property type="molecule type" value="Genomic_DNA"/>
</dbReference>
<dbReference type="PANTHER" id="PTHR21407">
    <property type="entry name" value="RE43931P-RELATED"/>
    <property type="match status" value="1"/>
</dbReference>
<reference evidence="2" key="1">
    <citation type="submission" date="2020-11" db="EMBL/GenBank/DDBJ databases">
        <authorList>
            <person name="Tran Van P."/>
        </authorList>
    </citation>
    <scope>NUCLEOTIDE SEQUENCE</scope>
</reference>
<feature type="domain" description="C-type lectin" evidence="1">
    <location>
        <begin position="109"/>
        <end position="269"/>
    </location>
</feature>
<dbReference type="InterPro" id="IPR001304">
    <property type="entry name" value="C-type_lectin-like"/>
</dbReference>
<dbReference type="Pfam" id="PF00059">
    <property type="entry name" value="Lectin_C"/>
    <property type="match status" value="1"/>
</dbReference>
<dbReference type="EMBL" id="LR899928">
    <property type="protein sequence ID" value="CAD7243332.1"/>
    <property type="molecule type" value="Genomic_DNA"/>
</dbReference>
<name>A0A7R8X5P4_9CRUS</name>
<evidence type="ECO:0000313" key="2">
    <source>
        <dbReference type="EMBL" id="CAD7243332.1"/>
    </source>
</evidence>
<dbReference type="Gene3D" id="3.10.100.10">
    <property type="entry name" value="Mannose-Binding Protein A, subunit A"/>
    <property type="match status" value="1"/>
</dbReference>
<evidence type="ECO:0000313" key="3">
    <source>
        <dbReference type="Proteomes" id="UP000677054"/>
    </source>
</evidence>
<dbReference type="OrthoDB" id="6375279at2759"/>
<dbReference type="InterPro" id="IPR016186">
    <property type="entry name" value="C-type_lectin-like/link_sf"/>
</dbReference>
<dbReference type="Proteomes" id="UP000677054">
    <property type="component" value="Unassembled WGS sequence"/>
</dbReference>
<evidence type="ECO:0000259" key="1">
    <source>
        <dbReference type="PROSITE" id="PS50041"/>
    </source>
</evidence>
<dbReference type="SMART" id="SM00034">
    <property type="entry name" value="CLECT"/>
    <property type="match status" value="1"/>
</dbReference>
<keyword evidence="3" id="KW-1185">Reference proteome</keyword>
<dbReference type="AlphaFoldDB" id="A0A7R8X5P4"/>
<dbReference type="PANTHER" id="PTHR21407:SF5">
    <property type="entry name" value="HL04814P"/>
    <property type="match status" value="1"/>
</dbReference>
<accession>A0A7R8X5P4</accession>
<gene>
    <name evidence="2" type="ORF">DSTB1V02_LOCUS3256</name>
</gene>
<dbReference type="SUPFAM" id="SSF56436">
    <property type="entry name" value="C-type lectin-like"/>
    <property type="match status" value="1"/>
</dbReference>
<organism evidence="2">
    <name type="scientific">Darwinula stevensoni</name>
    <dbReference type="NCBI Taxonomy" id="69355"/>
    <lineage>
        <taxon>Eukaryota</taxon>
        <taxon>Metazoa</taxon>
        <taxon>Ecdysozoa</taxon>
        <taxon>Arthropoda</taxon>
        <taxon>Crustacea</taxon>
        <taxon>Oligostraca</taxon>
        <taxon>Ostracoda</taxon>
        <taxon>Podocopa</taxon>
        <taxon>Podocopida</taxon>
        <taxon>Darwinulocopina</taxon>
        <taxon>Darwinuloidea</taxon>
        <taxon>Darwinulidae</taxon>
        <taxon>Darwinula</taxon>
    </lineage>
</organism>
<dbReference type="InterPro" id="IPR016187">
    <property type="entry name" value="CTDL_fold"/>
</dbReference>
<protein>
    <recommendedName>
        <fullName evidence="1">C-type lectin domain-containing protein</fullName>
    </recommendedName>
</protein>
<dbReference type="PROSITE" id="PS50041">
    <property type="entry name" value="C_TYPE_LECTIN_2"/>
    <property type="match status" value="1"/>
</dbReference>